<reference evidence="2" key="1">
    <citation type="submission" date="2022-12" db="EMBL/GenBank/DDBJ databases">
        <authorList>
            <person name="Wang J."/>
        </authorList>
    </citation>
    <scope>NUCLEOTIDE SEQUENCE</scope>
    <source>
        <strain evidence="2">HY-45-18</strain>
    </source>
</reference>
<dbReference type="Pfam" id="PF04070">
    <property type="entry name" value="DUF378"/>
    <property type="match status" value="1"/>
</dbReference>
<proteinExistence type="predicted"/>
<keyword evidence="3" id="KW-1185">Reference proteome</keyword>
<sequence length="69" mass="7672">MYKLSFIDKISFILIIIGAINWGLIGLFDFNLVNVVLGIIPLLERIVYILVGLAGVNTILFINKSMMSS</sequence>
<name>A0ABT4CY46_9CLOT</name>
<dbReference type="InterPro" id="IPR007211">
    <property type="entry name" value="DUF378"/>
</dbReference>
<dbReference type="Proteomes" id="UP001078443">
    <property type="component" value="Unassembled WGS sequence"/>
</dbReference>
<dbReference type="PANTHER" id="PTHR37304">
    <property type="entry name" value="MEMBRANE PROTEIN-RELATED"/>
    <property type="match status" value="1"/>
</dbReference>
<gene>
    <name evidence="2" type="ORF">OW763_06070</name>
</gene>
<evidence type="ECO:0000256" key="1">
    <source>
        <dbReference type="SAM" id="Phobius"/>
    </source>
</evidence>
<evidence type="ECO:0000313" key="2">
    <source>
        <dbReference type="EMBL" id="MCY6483913.1"/>
    </source>
</evidence>
<dbReference type="RefSeq" id="WP_268040187.1">
    <property type="nucleotide sequence ID" value="NZ_JAPQER010000002.1"/>
</dbReference>
<feature type="transmembrane region" description="Helical" evidence="1">
    <location>
        <begin position="12"/>
        <end position="40"/>
    </location>
</feature>
<evidence type="ECO:0000313" key="3">
    <source>
        <dbReference type="Proteomes" id="UP001078443"/>
    </source>
</evidence>
<dbReference type="EMBL" id="JAPQER010000002">
    <property type="protein sequence ID" value="MCY6483913.1"/>
    <property type="molecule type" value="Genomic_DNA"/>
</dbReference>
<keyword evidence="1" id="KW-0472">Membrane</keyword>
<accession>A0ABT4CY46</accession>
<protein>
    <submittedName>
        <fullName evidence="2">DUF378 domain-containing protein</fullName>
    </submittedName>
</protein>
<organism evidence="2 3">
    <name type="scientific">Clostridium aestuarii</name>
    <dbReference type="NCBI Taxonomy" id="338193"/>
    <lineage>
        <taxon>Bacteria</taxon>
        <taxon>Bacillati</taxon>
        <taxon>Bacillota</taxon>
        <taxon>Clostridia</taxon>
        <taxon>Eubacteriales</taxon>
        <taxon>Clostridiaceae</taxon>
        <taxon>Clostridium</taxon>
    </lineage>
</organism>
<feature type="transmembrane region" description="Helical" evidence="1">
    <location>
        <begin position="46"/>
        <end position="63"/>
    </location>
</feature>
<dbReference type="PANTHER" id="PTHR37304:SF1">
    <property type="entry name" value="MEMBRANE PROTEIN"/>
    <property type="match status" value="1"/>
</dbReference>
<keyword evidence="1" id="KW-0812">Transmembrane</keyword>
<comment type="caution">
    <text evidence="2">The sequence shown here is derived from an EMBL/GenBank/DDBJ whole genome shotgun (WGS) entry which is preliminary data.</text>
</comment>
<keyword evidence="1" id="KW-1133">Transmembrane helix</keyword>